<dbReference type="RefSeq" id="WP_131352894.1">
    <property type="nucleotide sequence ID" value="NZ_SJKB01000002.1"/>
</dbReference>
<evidence type="ECO:0000259" key="2">
    <source>
        <dbReference type="Pfam" id="PF12706"/>
    </source>
</evidence>
<dbReference type="Gene3D" id="3.60.15.10">
    <property type="entry name" value="Ribonuclease Z/Hydroxyacylglutathione hydrolase-like"/>
    <property type="match status" value="1"/>
</dbReference>
<dbReference type="OrthoDB" id="3204284at2"/>
<dbReference type="GO" id="GO:0016787">
    <property type="term" value="F:hydrolase activity"/>
    <property type="evidence" value="ECO:0007669"/>
    <property type="project" value="UniProtKB-KW"/>
</dbReference>
<feature type="domain" description="Metallo-beta-lactamase" evidence="2">
    <location>
        <begin position="19"/>
        <end position="215"/>
    </location>
</feature>
<dbReference type="PANTHER" id="PTHR43546">
    <property type="entry name" value="UPF0173 METAL-DEPENDENT HYDROLASE MJ1163-RELATED"/>
    <property type="match status" value="1"/>
</dbReference>
<dbReference type="AlphaFoldDB" id="A0A4R0KUW3"/>
<dbReference type="Pfam" id="PF12706">
    <property type="entry name" value="Lactamase_B_2"/>
    <property type="match status" value="1"/>
</dbReference>
<evidence type="ECO:0000256" key="1">
    <source>
        <dbReference type="ARBA" id="ARBA00022801"/>
    </source>
</evidence>
<dbReference type="InterPro" id="IPR001279">
    <property type="entry name" value="Metallo-B-lactamas"/>
</dbReference>
<keyword evidence="4" id="KW-1185">Reference proteome</keyword>
<organism evidence="3 4">
    <name type="scientific">Kribbella pittospori</name>
    <dbReference type="NCBI Taxonomy" id="722689"/>
    <lineage>
        <taxon>Bacteria</taxon>
        <taxon>Bacillati</taxon>
        <taxon>Actinomycetota</taxon>
        <taxon>Actinomycetes</taxon>
        <taxon>Propionibacteriales</taxon>
        <taxon>Kribbellaceae</taxon>
        <taxon>Kribbella</taxon>
    </lineage>
</organism>
<dbReference type="InterPro" id="IPR036866">
    <property type="entry name" value="RibonucZ/Hydroxyglut_hydro"/>
</dbReference>
<dbReference type="PANTHER" id="PTHR43546:SF9">
    <property type="entry name" value="L-ASCORBATE-6-PHOSPHATE LACTONASE ULAG-RELATED"/>
    <property type="match status" value="1"/>
</dbReference>
<proteinExistence type="predicted"/>
<name>A0A4R0KUW3_9ACTN</name>
<gene>
    <name evidence="3" type="ORF">E0H73_08265</name>
</gene>
<dbReference type="EMBL" id="SJKB01000002">
    <property type="protein sequence ID" value="TCC64389.1"/>
    <property type="molecule type" value="Genomic_DNA"/>
</dbReference>
<sequence length="257" mass="26203">MKITHIGGPTALISLGGLNLLTDPAFDEPQDYELPGGRVMTKLTGPAVPAAELGTIDAVLLSHDQHKDNLDDAGRALLPSIPAVLSTPGAATRIPGVHGLANWESYDLQRPDGGVLTVTGVPALHGPEGAEAVTGVVTGFVLSGEGLPTVYVSGDNASVDLVKQIADRFGPFDVAVLFAGGARTTLLDGAPLTLTTEAAVEAAHLLDPAVIVPVHTEGWAHFSEGPDTVIAAFAAAGLSERLRVVDHGVATALTDGV</sequence>
<comment type="caution">
    <text evidence="3">The sequence shown here is derived from an EMBL/GenBank/DDBJ whole genome shotgun (WGS) entry which is preliminary data.</text>
</comment>
<evidence type="ECO:0000313" key="3">
    <source>
        <dbReference type="EMBL" id="TCC64389.1"/>
    </source>
</evidence>
<dbReference type="Proteomes" id="UP000291144">
    <property type="component" value="Unassembled WGS sequence"/>
</dbReference>
<reference evidence="3 4" key="1">
    <citation type="submission" date="2019-02" db="EMBL/GenBank/DDBJ databases">
        <title>Kribbella capetownensis sp. nov. and Kribbella speibonae sp. nov., isolated from soil.</title>
        <authorList>
            <person name="Curtis S.M."/>
            <person name="Norton I."/>
            <person name="Everest G.J."/>
            <person name="Meyers P.R."/>
        </authorList>
    </citation>
    <scope>NUCLEOTIDE SEQUENCE [LARGE SCALE GENOMIC DNA]</scope>
    <source>
        <strain evidence="3 4">NRRL B-24813</strain>
    </source>
</reference>
<evidence type="ECO:0000313" key="4">
    <source>
        <dbReference type="Proteomes" id="UP000291144"/>
    </source>
</evidence>
<keyword evidence="1 3" id="KW-0378">Hydrolase</keyword>
<protein>
    <submittedName>
        <fullName evidence="3">MBL fold metallo-hydrolase</fullName>
    </submittedName>
</protein>
<dbReference type="InterPro" id="IPR050114">
    <property type="entry name" value="UPF0173_UPF0282_UlaG_hydrolase"/>
</dbReference>
<dbReference type="SUPFAM" id="SSF56281">
    <property type="entry name" value="Metallo-hydrolase/oxidoreductase"/>
    <property type="match status" value="1"/>
</dbReference>
<accession>A0A4R0KUW3</accession>